<name>A0A1C7LL91_GRIFR</name>
<reference evidence="1 2" key="1">
    <citation type="submission" date="2016-03" db="EMBL/GenBank/DDBJ databases">
        <title>Whole genome sequencing of Grifola frondosa 9006-11.</title>
        <authorList>
            <person name="Min B."/>
            <person name="Park H."/>
            <person name="Kim J.-G."/>
            <person name="Cho H."/>
            <person name="Oh Y.-L."/>
            <person name="Kong W.-S."/>
            <person name="Choi I.-G."/>
        </authorList>
    </citation>
    <scope>NUCLEOTIDE SEQUENCE [LARGE SCALE GENOMIC DNA]</scope>
    <source>
        <strain evidence="1 2">9006-11</strain>
    </source>
</reference>
<evidence type="ECO:0000313" key="1">
    <source>
        <dbReference type="EMBL" id="OBZ65521.1"/>
    </source>
</evidence>
<accession>A0A1C7LL91</accession>
<dbReference type="EMBL" id="LUGG01000043">
    <property type="protein sequence ID" value="OBZ65521.1"/>
    <property type="molecule type" value="Genomic_DNA"/>
</dbReference>
<dbReference type="OrthoDB" id="5422293at2759"/>
<sequence>MCVNPFPFYYRLPPPLSHASILSNPSIVLQRMDDVGLPDSRYMWPFYLRDTPLRCLYRMYEWAMLGRGLQVGYETQYFWTQTSWKVQDIPDPKDPDPVRYAILASFVETMTICFNERIDLGLLRMKNEHETSSRAHRLRTLSREAFKAITEAHHEYAPSWIFDVRGPTQRVEQRIWIGSRRISSSSLARTSVYSWIFPI</sequence>
<organism evidence="1 2">
    <name type="scientific">Grifola frondosa</name>
    <name type="common">Maitake</name>
    <name type="synonym">Polyporus frondosus</name>
    <dbReference type="NCBI Taxonomy" id="5627"/>
    <lineage>
        <taxon>Eukaryota</taxon>
        <taxon>Fungi</taxon>
        <taxon>Dikarya</taxon>
        <taxon>Basidiomycota</taxon>
        <taxon>Agaricomycotina</taxon>
        <taxon>Agaricomycetes</taxon>
        <taxon>Polyporales</taxon>
        <taxon>Grifolaceae</taxon>
        <taxon>Grifola</taxon>
    </lineage>
</organism>
<dbReference type="Proteomes" id="UP000092993">
    <property type="component" value="Unassembled WGS sequence"/>
</dbReference>
<gene>
    <name evidence="1" type="ORF">A0H81_14489</name>
</gene>
<proteinExistence type="predicted"/>
<keyword evidence="2" id="KW-1185">Reference proteome</keyword>
<dbReference type="AlphaFoldDB" id="A0A1C7LL91"/>
<comment type="caution">
    <text evidence="1">The sequence shown here is derived from an EMBL/GenBank/DDBJ whole genome shotgun (WGS) entry which is preliminary data.</text>
</comment>
<protein>
    <submittedName>
        <fullName evidence="1">Uncharacterized protein</fullName>
    </submittedName>
</protein>
<evidence type="ECO:0000313" key="2">
    <source>
        <dbReference type="Proteomes" id="UP000092993"/>
    </source>
</evidence>